<evidence type="ECO:0000313" key="8">
    <source>
        <dbReference type="Proteomes" id="UP001589896"/>
    </source>
</evidence>
<keyword evidence="4" id="KW-0804">Transcription</keyword>
<dbReference type="InterPro" id="IPR007627">
    <property type="entry name" value="RNA_pol_sigma70_r2"/>
</dbReference>
<dbReference type="Gene3D" id="1.10.1740.10">
    <property type="match status" value="1"/>
</dbReference>
<evidence type="ECO:0000259" key="6">
    <source>
        <dbReference type="Pfam" id="PF08281"/>
    </source>
</evidence>
<dbReference type="InterPro" id="IPR039425">
    <property type="entry name" value="RNA_pol_sigma-70-like"/>
</dbReference>
<dbReference type="PANTHER" id="PTHR43133:SF45">
    <property type="entry name" value="RNA POLYMERASE ECF-TYPE SIGMA FACTOR"/>
    <property type="match status" value="1"/>
</dbReference>
<dbReference type="InterPro" id="IPR013325">
    <property type="entry name" value="RNA_pol_sigma_r2"/>
</dbReference>
<sequence length="207" mass="22545">MSQPGIDQPHAAPGRAVTNRLLTLIMVQTRLPATGMHPDVTIASADAAAEFSALLHEHRKIVFKVAASYAWTEADRTDLAQEIATQLWSAFPGYDRTRPFTTWMYRVALNTGMAHARAESAKGRCFAVGDAAEIDSAAATTGSVEETEAMLLLSQVMSSLDREDRALLLLHLEARSSNEIADILGISVTNVTTRISRIRQRLCAHVS</sequence>
<dbReference type="EMBL" id="JBHLTG010000001">
    <property type="protein sequence ID" value="MFC0676718.1"/>
    <property type="molecule type" value="Genomic_DNA"/>
</dbReference>
<dbReference type="Pfam" id="PF08281">
    <property type="entry name" value="Sigma70_r4_2"/>
    <property type="match status" value="1"/>
</dbReference>
<evidence type="ECO:0000259" key="5">
    <source>
        <dbReference type="Pfam" id="PF04542"/>
    </source>
</evidence>
<comment type="similarity">
    <text evidence="1">Belongs to the sigma-70 factor family. ECF subfamily.</text>
</comment>
<accession>A0ABV6RL67</accession>
<organism evidence="7 8">
    <name type="scientific">Lysobacter korlensis</name>
    <dbReference type="NCBI Taxonomy" id="553636"/>
    <lineage>
        <taxon>Bacteria</taxon>
        <taxon>Pseudomonadati</taxon>
        <taxon>Pseudomonadota</taxon>
        <taxon>Gammaproteobacteria</taxon>
        <taxon>Lysobacterales</taxon>
        <taxon>Lysobacteraceae</taxon>
        <taxon>Lysobacter</taxon>
    </lineage>
</organism>
<dbReference type="InterPro" id="IPR014284">
    <property type="entry name" value="RNA_pol_sigma-70_dom"/>
</dbReference>
<keyword evidence="3" id="KW-0731">Sigma factor</keyword>
<reference evidence="7 8" key="1">
    <citation type="submission" date="2024-09" db="EMBL/GenBank/DDBJ databases">
        <authorList>
            <person name="Sun Q."/>
            <person name="Mori K."/>
        </authorList>
    </citation>
    <scope>NUCLEOTIDE SEQUENCE [LARGE SCALE GENOMIC DNA]</scope>
    <source>
        <strain evidence="7 8">KCTC 23076</strain>
    </source>
</reference>
<comment type="caution">
    <text evidence="7">The sequence shown here is derived from an EMBL/GenBank/DDBJ whole genome shotgun (WGS) entry which is preliminary data.</text>
</comment>
<keyword evidence="8" id="KW-1185">Reference proteome</keyword>
<keyword evidence="2" id="KW-0805">Transcription regulation</keyword>
<evidence type="ECO:0000256" key="1">
    <source>
        <dbReference type="ARBA" id="ARBA00010641"/>
    </source>
</evidence>
<proteinExistence type="inferred from homology"/>
<dbReference type="SUPFAM" id="SSF88946">
    <property type="entry name" value="Sigma2 domain of RNA polymerase sigma factors"/>
    <property type="match status" value="1"/>
</dbReference>
<evidence type="ECO:0000256" key="2">
    <source>
        <dbReference type="ARBA" id="ARBA00023015"/>
    </source>
</evidence>
<feature type="domain" description="RNA polymerase sigma factor 70 region 4 type 2" evidence="6">
    <location>
        <begin position="152"/>
        <end position="202"/>
    </location>
</feature>
<name>A0ABV6RL67_9GAMM</name>
<evidence type="ECO:0000256" key="3">
    <source>
        <dbReference type="ARBA" id="ARBA00023082"/>
    </source>
</evidence>
<dbReference type="RefSeq" id="WP_386664505.1">
    <property type="nucleotide sequence ID" value="NZ_JBHLTG010000001.1"/>
</dbReference>
<dbReference type="Pfam" id="PF04542">
    <property type="entry name" value="Sigma70_r2"/>
    <property type="match status" value="1"/>
</dbReference>
<dbReference type="Proteomes" id="UP001589896">
    <property type="component" value="Unassembled WGS sequence"/>
</dbReference>
<gene>
    <name evidence="7" type="ORF">ACFFGH_02470</name>
</gene>
<dbReference type="Gene3D" id="1.10.10.10">
    <property type="entry name" value="Winged helix-like DNA-binding domain superfamily/Winged helix DNA-binding domain"/>
    <property type="match status" value="1"/>
</dbReference>
<evidence type="ECO:0000256" key="4">
    <source>
        <dbReference type="ARBA" id="ARBA00023163"/>
    </source>
</evidence>
<dbReference type="CDD" id="cd06171">
    <property type="entry name" value="Sigma70_r4"/>
    <property type="match status" value="1"/>
</dbReference>
<feature type="domain" description="RNA polymerase sigma-70 region 2" evidence="5">
    <location>
        <begin position="55"/>
        <end position="119"/>
    </location>
</feature>
<dbReference type="InterPro" id="IPR036388">
    <property type="entry name" value="WH-like_DNA-bd_sf"/>
</dbReference>
<evidence type="ECO:0000313" key="7">
    <source>
        <dbReference type="EMBL" id="MFC0676718.1"/>
    </source>
</evidence>
<dbReference type="NCBIfam" id="TIGR02937">
    <property type="entry name" value="sigma70-ECF"/>
    <property type="match status" value="1"/>
</dbReference>
<dbReference type="InterPro" id="IPR013249">
    <property type="entry name" value="RNA_pol_sigma70_r4_t2"/>
</dbReference>
<dbReference type="SUPFAM" id="SSF88659">
    <property type="entry name" value="Sigma3 and sigma4 domains of RNA polymerase sigma factors"/>
    <property type="match status" value="1"/>
</dbReference>
<dbReference type="PANTHER" id="PTHR43133">
    <property type="entry name" value="RNA POLYMERASE ECF-TYPE SIGMA FACTO"/>
    <property type="match status" value="1"/>
</dbReference>
<protein>
    <submittedName>
        <fullName evidence="7">RNA polymerase sigma factor</fullName>
    </submittedName>
</protein>
<dbReference type="InterPro" id="IPR013324">
    <property type="entry name" value="RNA_pol_sigma_r3/r4-like"/>
</dbReference>